<feature type="transmembrane region" description="Helical" evidence="7">
    <location>
        <begin position="195"/>
        <end position="215"/>
    </location>
</feature>
<feature type="transmembrane region" description="Helical" evidence="7">
    <location>
        <begin position="62"/>
        <end position="86"/>
    </location>
</feature>
<dbReference type="PANTHER" id="PTHR36838:SF1">
    <property type="entry name" value="SLR1864 PROTEIN"/>
    <property type="match status" value="1"/>
</dbReference>
<evidence type="ECO:0000256" key="7">
    <source>
        <dbReference type="SAM" id="Phobius"/>
    </source>
</evidence>
<evidence type="ECO:0000256" key="4">
    <source>
        <dbReference type="ARBA" id="ARBA00022692"/>
    </source>
</evidence>
<reference evidence="8 9" key="1">
    <citation type="journal article" date="2018" name="Genome Announc.">
        <title>Draft Genome Sequence of "Candidatus Phycosocius bacilliformis," an Alphaproteobacterial Ectosymbiont of the Hydrocarbon-Producing Green Alga Botryococcus braunii.</title>
        <authorList>
            <person name="Tanabe Y."/>
            <person name="Yamaguchi H."/>
            <person name="Watanabe M.M."/>
        </authorList>
    </citation>
    <scope>NUCLEOTIDE SEQUENCE [LARGE SCALE GENOMIC DNA]</scope>
    <source>
        <strain evidence="8 9">BOTRYCO-2</strain>
    </source>
</reference>
<dbReference type="InterPro" id="IPR004776">
    <property type="entry name" value="Mem_transp_PIN-like"/>
</dbReference>
<evidence type="ECO:0008006" key="10">
    <source>
        <dbReference type="Google" id="ProtNLM"/>
    </source>
</evidence>
<dbReference type="Pfam" id="PF03547">
    <property type="entry name" value="Mem_trans"/>
    <property type="match status" value="1"/>
</dbReference>
<evidence type="ECO:0000313" key="9">
    <source>
        <dbReference type="Proteomes" id="UP000245086"/>
    </source>
</evidence>
<keyword evidence="2" id="KW-0813">Transport</keyword>
<dbReference type="AlphaFoldDB" id="A0A2P2E8L7"/>
<dbReference type="GO" id="GO:0055085">
    <property type="term" value="P:transmembrane transport"/>
    <property type="evidence" value="ECO:0007669"/>
    <property type="project" value="InterPro"/>
</dbReference>
<dbReference type="Proteomes" id="UP000245086">
    <property type="component" value="Unassembled WGS sequence"/>
</dbReference>
<dbReference type="OrthoDB" id="7170497at2"/>
<evidence type="ECO:0000256" key="2">
    <source>
        <dbReference type="ARBA" id="ARBA00022448"/>
    </source>
</evidence>
<comment type="subcellular location">
    <subcellularLocation>
        <location evidence="1">Membrane</location>
        <topology evidence="1">Multi-pass membrane protein</topology>
    </subcellularLocation>
</comment>
<organism evidence="8 9">
    <name type="scientific">Candidatus Phycosocius bacilliformis</name>
    <dbReference type="NCBI Taxonomy" id="1445552"/>
    <lineage>
        <taxon>Bacteria</taxon>
        <taxon>Pseudomonadati</taxon>
        <taxon>Pseudomonadota</taxon>
        <taxon>Alphaproteobacteria</taxon>
        <taxon>Caulobacterales</taxon>
        <taxon>Caulobacterales incertae sedis</taxon>
        <taxon>Candidatus Phycosocius</taxon>
    </lineage>
</organism>
<comment type="caution">
    <text evidence="8">The sequence shown here is derived from an EMBL/GenBank/DDBJ whole genome shotgun (WGS) entry which is preliminary data.</text>
</comment>
<dbReference type="EMBL" id="BFBR01000002">
    <property type="protein sequence ID" value="GBF57398.1"/>
    <property type="molecule type" value="Genomic_DNA"/>
</dbReference>
<evidence type="ECO:0000256" key="6">
    <source>
        <dbReference type="ARBA" id="ARBA00023136"/>
    </source>
</evidence>
<keyword evidence="9" id="KW-1185">Reference proteome</keyword>
<dbReference type="GO" id="GO:0016020">
    <property type="term" value="C:membrane"/>
    <property type="evidence" value="ECO:0007669"/>
    <property type="project" value="UniProtKB-SubCell"/>
</dbReference>
<feature type="transmembrane region" description="Helical" evidence="7">
    <location>
        <begin position="37"/>
        <end position="56"/>
    </location>
</feature>
<feature type="transmembrane region" description="Helical" evidence="7">
    <location>
        <begin position="98"/>
        <end position="117"/>
    </location>
</feature>
<accession>A0A2P2E8L7</accession>
<evidence type="ECO:0000256" key="3">
    <source>
        <dbReference type="ARBA" id="ARBA00022475"/>
    </source>
</evidence>
<feature type="transmembrane region" description="Helical" evidence="7">
    <location>
        <begin position="123"/>
        <end position="147"/>
    </location>
</feature>
<feature type="transmembrane region" description="Helical" evidence="7">
    <location>
        <begin position="227"/>
        <end position="249"/>
    </location>
</feature>
<keyword evidence="4 7" id="KW-0812">Transmembrane</keyword>
<evidence type="ECO:0000256" key="1">
    <source>
        <dbReference type="ARBA" id="ARBA00004141"/>
    </source>
</evidence>
<dbReference type="PANTHER" id="PTHR36838">
    <property type="entry name" value="AUXIN EFFLUX CARRIER FAMILY PROTEIN"/>
    <property type="match status" value="1"/>
</dbReference>
<feature type="transmembrane region" description="Helical" evidence="7">
    <location>
        <begin position="159"/>
        <end position="183"/>
    </location>
</feature>
<dbReference type="RefSeq" id="WP_108984241.1">
    <property type="nucleotide sequence ID" value="NZ_BFBR01000002.1"/>
</dbReference>
<feature type="transmembrane region" description="Helical" evidence="7">
    <location>
        <begin position="255"/>
        <end position="273"/>
    </location>
</feature>
<evidence type="ECO:0000313" key="8">
    <source>
        <dbReference type="EMBL" id="GBF57398.1"/>
    </source>
</evidence>
<keyword evidence="6 7" id="KW-0472">Membrane</keyword>
<name>A0A2P2E8L7_9PROT</name>
<proteinExistence type="predicted"/>
<sequence length="308" mass="31392">MDSLWITLPIFALIGLGWAGARRGLFDGKTAAGLSQFVFWLAFPALLLTSMAKAPVPGPNHGQIILVWLGVLLGGHLVGRGVAWILGHGAERQAGIGFASSSGNTAFLGTALLASLFDHHVMALAAALVAVENILVVGLGVAGLYAAKPAVDSKAVVRAMLGGLFNPVSLGALIGFALALTQISLPASLMRPLDMLGAAASPAGLVALGIVMATSQGQATPQSWQDVCVVVLTKCALIPLAMWFGLQAIGADRTFILAATLLAACPSAVNVFIQARQAGIWAATAARVVFITTCVSLVGLSLIAGLAN</sequence>
<feature type="transmembrane region" description="Helical" evidence="7">
    <location>
        <begin position="285"/>
        <end position="307"/>
    </location>
</feature>
<feature type="transmembrane region" description="Helical" evidence="7">
    <location>
        <begin position="6"/>
        <end position="25"/>
    </location>
</feature>
<keyword evidence="5 7" id="KW-1133">Transmembrane helix</keyword>
<gene>
    <name evidence="8" type="ORF">PbB2_01065</name>
</gene>
<evidence type="ECO:0000256" key="5">
    <source>
        <dbReference type="ARBA" id="ARBA00022989"/>
    </source>
</evidence>
<protein>
    <recommendedName>
        <fullName evidence="10">Transporter YfdV</fullName>
    </recommendedName>
</protein>
<keyword evidence="3" id="KW-1003">Cell membrane</keyword>